<organism evidence="10">
    <name type="scientific">marine metagenome</name>
    <dbReference type="NCBI Taxonomy" id="408172"/>
    <lineage>
        <taxon>unclassified sequences</taxon>
        <taxon>metagenomes</taxon>
        <taxon>ecological metagenomes</taxon>
    </lineage>
</organism>
<feature type="transmembrane region" description="Helical" evidence="8">
    <location>
        <begin position="12"/>
        <end position="38"/>
    </location>
</feature>
<keyword evidence="7" id="KW-0012">Acyltransferase</keyword>
<keyword evidence="2" id="KW-1003">Cell membrane</keyword>
<evidence type="ECO:0000256" key="4">
    <source>
        <dbReference type="ARBA" id="ARBA00022692"/>
    </source>
</evidence>
<dbReference type="Pfam" id="PF20154">
    <property type="entry name" value="LNT_N"/>
    <property type="match status" value="1"/>
</dbReference>
<accession>A0A381SD62</accession>
<evidence type="ECO:0000256" key="3">
    <source>
        <dbReference type="ARBA" id="ARBA00022679"/>
    </source>
</evidence>
<dbReference type="HAMAP" id="MF_01148">
    <property type="entry name" value="Lnt"/>
    <property type="match status" value="1"/>
</dbReference>
<evidence type="ECO:0000256" key="2">
    <source>
        <dbReference type="ARBA" id="ARBA00022475"/>
    </source>
</evidence>
<feature type="transmembrane region" description="Helical" evidence="8">
    <location>
        <begin position="76"/>
        <end position="96"/>
    </location>
</feature>
<dbReference type="AlphaFoldDB" id="A0A381SD62"/>
<dbReference type="PROSITE" id="PS50263">
    <property type="entry name" value="CN_HYDROLASE"/>
    <property type="match status" value="1"/>
</dbReference>
<dbReference type="GO" id="GO:0042158">
    <property type="term" value="P:lipoprotein biosynthetic process"/>
    <property type="evidence" value="ECO:0007669"/>
    <property type="project" value="InterPro"/>
</dbReference>
<keyword evidence="6 8" id="KW-0472">Membrane</keyword>
<dbReference type="NCBIfam" id="TIGR00546">
    <property type="entry name" value="lnt"/>
    <property type="match status" value="1"/>
</dbReference>
<evidence type="ECO:0000256" key="5">
    <source>
        <dbReference type="ARBA" id="ARBA00022989"/>
    </source>
</evidence>
<keyword evidence="5 8" id="KW-1133">Transmembrane helix</keyword>
<gene>
    <name evidence="10" type="ORF">METZ01_LOCUS54125</name>
</gene>
<dbReference type="EMBL" id="UINC01002886">
    <property type="protein sequence ID" value="SVA01271.1"/>
    <property type="molecule type" value="Genomic_DNA"/>
</dbReference>
<dbReference type="Gene3D" id="3.60.110.10">
    <property type="entry name" value="Carbon-nitrogen hydrolase"/>
    <property type="match status" value="1"/>
</dbReference>
<feature type="transmembrane region" description="Helical" evidence="8">
    <location>
        <begin position="103"/>
        <end position="121"/>
    </location>
</feature>
<evidence type="ECO:0000256" key="8">
    <source>
        <dbReference type="SAM" id="Phobius"/>
    </source>
</evidence>
<sequence length="497" mass="52088">MASRLRISATAVLAGLLLAASIPPWGWWPAAFPGIALLDRLLVDQPAKRRFGRTMLVAAAWLLPGTAWIWDLTPPGWLVVILLHGAFFGLAAVIVPAGRGRRIGLVGAVTLAEFVRWSVPFGGAPLATLPMGQAGGPLAPVVRVGGTLLLVALVVAIGVGLSALADGRRAGTGSVAAAASALGAVALCGVLAALAPSGHVVGEIDVALVQGGGPQRTRATPTGAAIVFANQLEANDLVDTPVDLVLWPENVVNPASEPTTGERRPDRLYADDAVAALEAEARRLDAVLVPGWFHRHPTIPTANVNYSTAIEPDGSVAAVYDKVRTVPFGEFVPLRGLVEAVAGDDLPARDLLPGTGPAVLHTSVGRLGVSISWEVFFEHRTRDAARDGAQVLLNPTNGASYWLTILQSQQVASSRLAALETGRWLLQAAPTGFSAIIDAQGRVLERTGVSDQAVLQATVELREGDTWATRFGPWPMLTLALALLAAARTPARRRNRR</sequence>
<proteinExistence type="inferred from homology"/>
<dbReference type="InterPro" id="IPR036526">
    <property type="entry name" value="C-N_Hydrolase_sf"/>
</dbReference>
<dbReference type="InterPro" id="IPR045378">
    <property type="entry name" value="LNT_N"/>
</dbReference>
<protein>
    <recommendedName>
        <fullName evidence="9">CN hydrolase domain-containing protein</fullName>
    </recommendedName>
</protein>
<reference evidence="10" key="1">
    <citation type="submission" date="2018-05" db="EMBL/GenBank/DDBJ databases">
        <authorList>
            <person name="Lanie J.A."/>
            <person name="Ng W.-L."/>
            <person name="Kazmierczak K.M."/>
            <person name="Andrzejewski T.M."/>
            <person name="Davidsen T.M."/>
            <person name="Wayne K.J."/>
            <person name="Tettelin H."/>
            <person name="Glass J.I."/>
            <person name="Rusch D."/>
            <person name="Podicherti R."/>
            <person name="Tsui H.-C.T."/>
            <person name="Winkler M.E."/>
        </authorList>
    </citation>
    <scope>NUCLEOTIDE SEQUENCE</scope>
</reference>
<evidence type="ECO:0000256" key="7">
    <source>
        <dbReference type="ARBA" id="ARBA00023315"/>
    </source>
</evidence>
<dbReference type="InterPro" id="IPR003010">
    <property type="entry name" value="C-N_Hydrolase"/>
</dbReference>
<feature type="transmembrane region" description="Helical" evidence="8">
    <location>
        <begin position="175"/>
        <end position="195"/>
    </location>
</feature>
<evidence type="ECO:0000313" key="10">
    <source>
        <dbReference type="EMBL" id="SVA01271.1"/>
    </source>
</evidence>
<evidence type="ECO:0000259" key="9">
    <source>
        <dbReference type="PROSITE" id="PS50263"/>
    </source>
</evidence>
<dbReference type="GO" id="GO:0016410">
    <property type="term" value="F:N-acyltransferase activity"/>
    <property type="evidence" value="ECO:0007669"/>
    <property type="project" value="InterPro"/>
</dbReference>
<feature type="transmembrane region" description="Helical" evidence="8">
    <location>
        <begin position="141"/>
        <end position="163"/>
    </location>
</feature>
<dbReference type="Pfam" id="PF00795">
    <property type="entry name" value="CN_hydrolase"/>
    <property type="match status" value="1"/>
</dbReference>
<dbReference type="InterPro" id="IPR004563">
    <property type="entry name" value="Apolipo_AcylTrfase"/>
</dbReference>
<dbReference type="GO" id="GO:0005886">
    <property type="term" value="C:plasma membrane"/>
    <property type="evidence" value="ECO:0007669"/>
    <property type="project" value="UniProtKB-SubCell"/>
</dbReference>
<feature type="domain" description="CN hydrolase" evidence="9">
    <location>
        <begin position="209"/>
        <end position="461"/>
    </location>
</feature>
<dbReference type="PANTHER" id="PTHR38686">
    <property type="entry name" value="APOLIPOPROTEIN N-ACYLTRANSFERASE"/>
    <property type="match status" value="1"/>
</dbReference>
<dbReference type="CDD" id="cd07571">
    <property type="entry name" value="ALP_N-acyl_transferase"/>
    <property type="match status" value="1"/>
</dbReference>
<evidence type="ECO:0000256" key="1">
    <source>
        <dbReference type="ARBA" id="ARBA00004651"/>
    </source>
</evidence>
<keyword evidence="3" id="KW-0808">Transferase</keyword>
<keyword evidence="4 8" id="KW-0812">Transmembrane</keyword>
<comment type="subcellular location">
    <subcellularLocation>
        <location evidence="1">Cell membrane</location>
        <topology evidence="1">Multi-pass membrane protein</topology>
    </subcellularLocation>
</comment>
<evidence type="ECO:0000256" key="6">
    <source>
        <dbReference type="ARBA" id="ARBA00023136"/>
    </source>
</evidence>
<name>A0A381SD62_9ZZZZ</name>
<dbReference type="SUPFAM" id="SSF56317">
    <property type="entry name" value="Carbon-nitrogen hydrolase"/>
    <property type="match status" value="1"/>
</dbReference>
<dbReference type="PANTHER" id="PTHR38686:SF1">
    <property type="entry name" value="APOLIPOPROTEIN N-ACYLTRANSFERASE"/>
    <property type="match status" value="1"/>
</dbReference>